<dbReference type="Gene3D" id="2.30.30.40">
    <property type="entry name" value="SH3 Domains"/>
    <property type="match status" value="7"/>
</dbReference>
<comment type="catalytic activity">
    <reaction evidence="1">
        <text>Hydrolyzes the link between N-acetylmuramoyl residues and L-amino acid residues in certain cell-wall glycopeptides.</text>
        <dbReference type="EC" id="3.5.1.28"/>
    </reaction>
</comment>
<sequence length="724" mass="73550">MTDYLNVRSGPSASLPKVATLTPGQQVRTTSRTANGYQQVVFQGRTRWVQAKYLTDAAPASSRTLGAAAVAKSTRKVTASAPSAAAKAPSSVSTALVRGAYLTDNVNLRSAAGTDQKSLGILPAHSYLTLRGATVDGWAPVSAAGHSGWVKAAFLSTTKPAAIVPASLRAPSASTPAQTAKKASATKSAAAKNAASVRRIVYASVGVNVRSGAGTAFRTVGQLSQGDYVGTRGAAVGGWTPVSFQGKAGWVKSSLLSTSKPKVSASSAGSAGSVRRIVYASVGVNVRSGAGTAFRTVGQLSQGDYVGTRGAAVGGWTPVSFQGKAGWVKSSLLSTSKPKVSASSAGSAGSVRRIVYASVGVNVRSGAGTAFRTVGQLSQGDYVGTRGAAVGGWTPVSFQGKAGWVKSSLLSTSKPKVSASSAGSAGSVRRIVYASVGVNVRSGAGTAFRTVGQLSQGDYVGTRGAAVGGWTPVSFQGKAGWVKSSLLSTSKPKVSASSAGSAGSVRRIVYASVGVNVRSGAGTAFRTVGQLSQGDYVGTRGAAVGGWTPVSFQGKAGWVKSSLLSTSKPKVSASSSRTNASSVSGTVTSTTPRSYSSVPSSGGVDPWGFYWGQCVSYVAWQVRSNTGHSNFQNMYRGVHFGNAENWGSAARSLGITVNSTPTVGSVAWRTSGSAGHVAYVTAVHSNGTIDVSEYNYLVTSGFDTRSNVNWQSGGSSGFDGFIHF</sequence>
<dbReference type="SUPFAM" id="SSF54001">
    <property type="entry name" value="Cysteine proteinases"/>
    <property type="match status" value="1"/>
</dbReference>
<feature type="domain" description="SH3b" evidence="5">
    <location>
        <begin position="427"/>
        <end position="491"/>
    </location>
</feature>
<feature type="compositionally biased region" description="Low complexity" evidence="3">
    <location>
        <begin position="569"/>
        <end position="591"/>
    </location>
</feature>
<dbReference type="InterPro" id="IPR003646">
    <property type="entry name" value="SH3-like_bac-type"/>
</dbReference>
<evidence type="ECO:0000313" key="7">
    <source>
        <dbReference type="Proteomes" id="UP000277858"/>
    </source>
</evidence>
<dbReference type="InterPro" id="IPR038765">
    <property type="entry name" value="Papain-like_cys_pep_sf"/>
</dbReference>
<dbReference type="Pfam" id="PF05257">
    <property type="entry name" value="CHAP"/>
    <property type="match status" value="1"/>
</dbReference>
<feature type="domain" description="SH3b" evidence="5">
    <location>
        <begin position="273"/>
        <end position="337"/>
    </location>
</feature>
<feature type="domain" description="Peptidase C51" evidence="4">
    <location>
        <begin position="589"/>
        <end position="723"/>
    </location>
</feature>
<keyword evidence="7" id="KW-1185">Reference proteome</keyword>
<evidence type="ECO:0000256" key="3">
    <source>
        <dbReference type="SAM" id="MobiDB-lite"/>
    </source>
</evidence>
<dbReference type="InterPro" id="IPR007921">
    <property type="entry name" value="CHAP_dom"/>
</dbReference>
<feature type="domain" description="SH3b" evidence="5">
    <location>
        <begin position="504"/>
        <end position="568"/>
    </location>
</feature>
<evidence type="ECO:0000313" key="6">
    <source>
        <dbReference type="EMBL" id="VEI02295.1"/>
    </source>
</evidence>
<dbReference type="Pfam" id="PF08239">
    <property type="entry name" value="SH3_3"/>
    <property type="match status" value="7"/>
</dbReference>
<protein>
    <recommendedName>
        <fullName evidence="2">N-acetylmuramoyl-L-alanine amidase</fullName>
        <ecNumber evidence="2">3.5.1.28</ecNumber>
    </recommendedName>
</protein>
<gene>
    <name evidence="6" type="primary">ssaA2</name>
    <name evidence="6" type="ORF">NCTC13652_00467</name>
</gene>
<dbReference type="InterPro" id="IPR052354">
    <property type="entry name" value="Cell_Wall_Dynamics_Protein"/>
</dbReference>
<dbReference type="GO" id="GO:0008745">
    <property type="term" value="F:N-acetylmuramoyl-L-alanine amidase activity"/>
    <property type="evidence" value="ECO:0007669"/>
    <property type="project" value="UniProtKB-EC"/>
</dbReference>
<dbReference type="PROSITE" id="PS51781">
    <property type="entry name" value="SH3B"/>
    <property type="match status" value="6"/>
</dbReference>
<dbReference type="STRING" id="1122997.GCA_000425285_01309"/>
<proteinExistence type="predicted"/>
<feature type="region of interest" description="Disordered" evidence="3">
    <location>
        <begin position="569"/>
        <end position="597"/>
    </location>
</feature>
<dbReference type="RefSeq" id="WP_172599467.1">
    <property type="nucleotide sequence ID" value="NZ_LR134473.1"/>
</dbReference>
<name>A0A448NWH2_9ACTN</name>
<dbReference type="Proteomes" id="UP000277858">
    <property type="component" value="Chromosome"/>
</dbReference>
<evidence type="ECO:0000256" key="2">
    <source>
        <dbReference type="ARBA" id="ARBA00011901"/>
    </source>
</evidence>
<reference evidence="6 7" key="1">
    <citation type="submission" date="2018-12" db="EMBL/GenBank/DDBJ databases">
        <authorList>
            <consortium name="Pathogen Informatics"/>
        </authorList>
    </citation>
    <scope>NUCLEOTIDE SEQUENCE [LARGE SCALE GENOMIC DNA]</scope>
    <source>
        <strain evidence="6 7">NCTC13652</strain>
    </source>
</reference>
<organism evidence="6 7">
    <name type="scientific">Acidipropionibacterium jensenii</name>
    <dbReference type="NCBI Taxonomy" id="1749"/>
    <lineage>
        <taxon>Bacteria</taxon>
        <taxon>Bacillati</taxon>
        <taxon>Actinomycetota</taxon>
        <taxon>Actinomycetes</taxon>
        <taxon>Propionibacteriales</taxon>
        <taxon>Propionibacteriaceae</taxon>
        <taxon>Acidipropionibacterium</taxon>
    </lineage>
</organism>
<dbReference type="SMART" id="SM00287">
    <property type="entry name" value="SH3b"/>
    <property type="match status" value="7"/>
</dbReference>
<evidence type="ECO:0000256" key="1">
    <source>
        <dbReference type="ARBA" id="ARBA00001561"/>
    </source>
</evidence>
<dbReference type="PANTHER" id="PTHR34408">
    <property type="entry name" value="FAMILY PROTEIN, PUTATIVE-RELATED"/>
    <property type="match status" value="1"/>
</dbReference>
<dbReference type="PROSITE" id="PS50911">
    <property type="entry name" value="CHAP"/>
    <property type="match status" value="1"/>
</dbReference>
<dbReference type="EMBL" id="LR134473">
    <property type="protein sequence ID" value="VEI02295.1"/>
    <property type="molecule type" value="Genomic_DNA"/>
</dbReference>
<dbReference type="AlphaFoldDB" id="A0A448NWH2"/>
<dbReference type="PANTHER" id="PTHR34408:SF1">
    <property type="entry name" value="GLYCOSYL HYDROLASE FAMILY 19 DOMAIN-CONTAINING PROTEIN HI_1415"/>
    <property type="match status" value="1"/>
</dbReference>
<accession>A0A448NWH2</accession>
<evidence type="ECO:0000259" key="5">
    <source>
        <dbReference type="PROSITE" id="PS51781"/>
    </source>
</evidence>
<dbReference type="EC" id="3.5.1.28" evidence="2"/>
<feature type="domain" description="SH3b" evidence="5">
    <location>
        <begin position="350"/>
        <end position="414"/>
    </location>
</feature>
<evidence type="ECO:0000259" key="4">
    <source>
        <dbReference type="PROSITE" id="PS50911"/>
    </source>
</evidence>
<feature type="domain" description="SH3b" evidence="5">
    <location>
        <begin position="1"/>
        <end position="58"/>
    </location>
</feature>
<dbReference type="Gene3D" id="3.90.1720.10">
    <property type="entry name" value="endopeptidase domain like (from Nostoc punctiforme)"/>
    <property type="match status" value="1"/>
</dbReference>
<feature type="domain" description="SH3b" evidence="5">
    <location>
        <begin position="195"/>
        <end position="260"/>
    </location>
</feature>